<gene>
    <name evidence="2" type="ORF">F3N42_00485</name>
</gene>
<evidence type="ECO:0000313" key="3">
    <source>
        <dbReference type="Proteomes" id="UP000325372"/>
    </source>
</evidence>
<evidence type="ECO:0008006" key="4">
    <source>
        <dbReference type="Google" id="ProtNLM"/>
    </source>
</evidence>
<accession>A0A5N0TG89</accession>
<protein>
    <recommendedName>
        <fullName evidence="4">Secreted protein</fullName>
    </recommendedName>
</protein>
<dbReference type="RefSeq" id="WP_150862412.1">
    <property type="nucleotide sequence ID" value="NZ_VYXP01000001.1"/>
</dbReference>
<reference evidence="2 3" key="1">
    <citation type="submission" date="2019-09" db="EMBL/GenBank/DDBJ databases">
        <title>Wenzhouxiangella sp. Genome sequencing and assembly.</title>
        <authorList>
            <person name="Zhang R."/>
        </authorList>
    </citation>
    <scope>NUCLEOTIDE SEQUENCE [LARGE SCALE GENOMIC DNA]</scope>
    <source>
        <strain evidence="2 3">W260</strain>
    </source>
</reference>
<keyword evidence="3" id="KW-1185">Reference proteome</keyword>
<comment type="caution">
    <text evidence="2">The sequence shown here is derived from an EMBL/GenBank/DDBJ whole genome shotgun (WGS) entry which is preliminary data.</text>
</comment>
<sequence length="391" mass="42010">MHHHYSKGIQLVAMACLLASAPVLAAKPPGKGGSAGDIEELLARVEALETENSLQGADIDNLKSATAGQDAQIAALGARMDNAESGVGSLVASVAANQGLIDDLLVDAGLLQAEIAALRATNEQQQQVITSLRNVLRSNRKLARAQAARSNFGNNADFALELGTILDRTEQETGTPVEISALSHRAWVQRARDIGESTRCLVANLDKAPHDDCVLSDGTEIELEDLDSVVLSQEQTAVADNVQIVMTEMVIEPFISEMEAQVNALPGPSVCDVWKRTRGILAEYSCLHYLGKWEARQAVLAYQAMTKVIDASSTDLLDEGDFVQGQLGCESDAVTYVPGGGAVICEQEDPSDLVGTWESIEIKGEQAVRNVRNCSKYDNLYDFNACLPWDE</sequence>
<evidence type="ECO:0000313" key="2">
    <source>
        <dbReference type="EMBL" id="KAA9134062.1"/>
    </source>
</evidence>
<evidence type="ECO:0000256" key="1">
    <source>
        <dbReference type="SAM" id="SignalP"/>
    </source>
</evidence>
<dbReference type="AlphaFoldDB" id="A0A5N0TG89"/>
<organism evidence="2 3">
    <name type="scientific">Marinihelvus fidelis</name>
    <dbReference type="NCBI Taxonomy" id="2613842"/>
    <lineage>
        <taxon>Bacteria</taxon>
        <taxon>Pseudomonadati</taxon>
        <taxon>Pseudomonadota</taxon>
        <taxon>Gammaproteobacteria</taxon>
        <taxon>Chromatiales</taxon>
        <taxon>Wenzhouxiangellaceae</taxon>
        <taxon>Marinihelvus</taxon>
    </lineage>
</organism>
<dbReference type="EMBL" id="VYXP01000001">
    <property type="protein sequence ID" value="KAA9134062.1"/>
    <property type="molecule type" value="Genomic_DNA"/>
</dbReference>
<keyword evidence="1" id="KW-0732">Signal</keyword>
<feature type="chain" id="PRO_5024394191" description="Secreted protein" evidence="1">
    <location>
        <begin position="26"/>
        <end position="391"/>
    </location>
</feature>
<feature type="signal peptide" evidence="1">
    <location>
        <begin position="1"/>
        <end position="25"/>
    </location>
</feature>
<dbReference type="Proteomes" id="UP000325372">
    <property type="component" value="Unassembled WGS sequence"/>
</dbReference>
<proteinExistence type="predicted"/>
<name>A0A5N0TG89_9GAMM</name>